<proteinExistence type="predicted"/>
<gene>
    <name evidence="2" type="ORF">PISMIDRAFT_671251</name>
</gene>
<feature type="compositionally biased region" description="Polar residues" evidence="1">
    <location>
        <begin position="53"/>
        <end position="63"/>
    </location>
</feature>
<keyword evidence="3" id="KW-1185">Reference proteome</keyword>
<accession>A0A0C9ZVS4</accession>
<feature type="compositionally biased region" description="Low complexity" evidence="1">
    <location>
        <begin position="34"/>
        <end position="52"/>
    </location>
</feature>
<name>A0A0C9ZVS4_9AGAM</name>
<protein>
    <submittedName>
        <fullName evidence="2">Uncharacterized protein</fullName>
    </submittedName>
</protein>
<feature type="region of interest" description="Disordered" evidence="1">
    <location>
        <begin position="31"/>
        <end position="63"/>
    </location>
</feature>
<evidence type="ECO:0000256" key="1">
    <source>
        <dbReference type="SAM" id="MobiDB-lite"/>
    </source>
</evidence>
<dbReference type="AlphaFoldDB" id="A0A0C9ZVS4"/>
<dbReference type="HOGENOM" id="CLU_2886703_0_0_1"/>
<reference evidence="2 3" key="1">
    <citation type="submission" date="2014-04" db="EMBL/GenBank/DDBJ databases">
        <authorList>
            <consortium name="DOE Joint Genome Institute"/>
            <person name="Kuo A."/>
            <person name="Kohler A."/>
            <person name="Costa M.D."/>
            <person name="Nagy L.G."/>
            <person name="Floudas D."/>
            <person name="Copeland A."/>
            <person name="Barry K.W."/>
            <person name="Cichocki N."/>
            <person name="Veneault-Fourrey C."/>
            <person name="LaButti K."/>
            <person name="Lindquist E.A."/>
            <person name="Lipzen A."/>
            <person name="Lundell T."/>
            <person name="Morin E."/>
            <person name="Murat C."/>
            <person name="Sun H."/>
            <person name="Tunlid A."/>
            <person name="Henrissat B."/>
            <person name="Grigoriev I.V."/>
            <person name="Hibbett D.S."/>
            <person name="Martin F."/>
            <person name="Nordberg H.P."/>
            <person name="Cantor M.N."/>
            <person name="Hua S.X."/>
        </authorList>
    </citation>
    <scope>NUCLEOTIDE SEQUENCE [LARGE SCALE GENOMIC DNA]</scope>
    <source>
        <strain evidence="2 3">441</strain>
    </source>
</reference>
<dbReference type="EMBL" id="KN833687">
    <property type="protein sequence ID" value="KIK30129.1"/>
    <property type="molecule type" value="Genomic_DNA"/>
</dbReference>
<reference evidence="3" key="2">
    <citation type="submission" date="2015-01" db="EMBL/GenBank/DDBJ databases">
        <title>Evolutionary Origins and Diversification of the Mycorrhizal Mutualists.</title>
        <authorList>
            <consortium name="DOE Joint Genome Institute"/>
            <consortium name="Mycorrhizal Genomics Consortium"/>
            <person name="Kohler A."/>
            <person name="Kuo A."/>
            <person name="Nagy L.G."/>
            <person name="Floudas D."/>
            <person name="Copeland A."/>
            <person name="Barry K.W."/>
            <person name="Cichocki N."/>
            <person name="Veneault-Fourrey C."/>
            <person name="LaButti K."/>
            <person name="Lindquist E.A."/>
            <person name="Lipzen A."/>
            <person name="Lundell T."/>
            <person name="Morin E."/>
            <person name="Murat C."/>
            <person name="Riley R."/>
            <person name="Ohm R."/>
            <person name="Sun H."/>
            <person name="Tunlid A."/>
            <person name="Henrissat B."/>
            <person name="Grigoriev I.V."/>
            <person name="Hibbett D.S."/>
            <person name="Martin F."/>
        </authorList>
    </citation>
    <scope>NUCLEOTIDE SEQUENCE [LARGE SCALE GENOMIC DNA]</scope>
    <source>
        <strain evidence="3">441</strain>
    </source>
</reference>
<sequence length="63" mass="6684">MSAVSASRQPRCPLAFLTSTIREAAAPISPLFTPWGSRGSRLSSPSRSPAGSAQQIRENLLTN</sequence>
<dbReference type="Proteomes" id="UP000054018">
    <property type="component" value="Unassembled WGS sequence"/>
</dbReference>
<organism evidence="2 3">
    <name type="scientific">Pisolithus microcarpus 441</name>
    <dbReference type="NCBI Taxonomy" id="765257"/>
    <lineage>
        <taxon>Eukaryota</taxon>
        <taxon>Fungi</taxon>
        <taxon>Dikarya</taxon>
        <taxon>Basidiomycota</taxon>
        <taxon>Agaricomycotina</taxon>
        <taxon>Agaricomycetes</taxon>
        <taxon>Agaricomycetidae</taxon>
        <taxon>Boletales</taxon>
        <taxon>Sclerodermatineae</taxon>
        <taxon>Pisolithaceae</taxon>
        <taxon>Pisolithus</taxon>
    </lineage>
</organism>
<evidence type="ECO:0000313" key="3">
    <source>
        <dbReference type="Proteomes" id="UP000054018"/>
    </source>
</evidence>
<evidence type="ECO:0000313" key="2">
    <source>
        <dbReference type="EMBL" id="KIK30129.1"/>
    </source>
</evidence>